<dbReference type="Proteomes" id="UP000646911">
    <property type="component" value="Unassembled WGS sequence"/>
</dbReference>
<accession>A0ABR6Z343</accession>
<protein>
    <submittedName>
        <fullName evidence="1">SIR2 family protein</fullName>
    </submittedName>
</protein>
<name>A0ABR6Z343_9BURK</name>
<dbReference type="Pfam" id="PF13289">
    <property type="entry name" value="SIR2_2"/>
    <property type="match status" value="1"/>
</dbReference>
<evidence type="ECO:0000313" key="1">
    <source>
        <dbReference type="EMBL" id="MBC3906195.1"/>
    </source>
</evidence>
<dbReference type="SUPFAM" id="SSF52467">
    <property type="entry name" value="DHS-like NAD/FAD-binding domain"/>
    <property type="match status" value="1"/>
</dbReference>
<sequence>MTINIDTTSSLAFSMSANKGVYALLLGSGVSRASSIPTGWEITLDLVRKVAQLENANCEPDPVAWYVSVYDKQPDYSELLDTLCRTQAERQQLIRSYIEPNESEREDGLKQPTKAHRAIAELVKNGYVRVILTTNFDRLMELALNEVGITPTVLSTSDHIAGALPLVHASCTIVKIHGDYMDTRIRNTTAELAEYPKEINSLLDRVFDEYGLIICGWSADWDEALRKALLRAPYRRFSTYWSSRGIIGTVAKDLITHKGAHEISINGADDFFEKLSVLVNSLDIYNLPHPLSTAAAIISLKKYLAEDRYIIHLDDLVSSETNRLLEILEGPDFGPRLNNVDNTILTDRVRAYEGACTTMVEMAIVAGYWSNSLQLRPWIRAILKLSQKKYAQGSPFPVKFQIYPAILITYALGIGAIASGNLAIIGELFAAEVLIDKKDPQPISVNLNLRRTLDPMNEKAEFLEGKEFEHFPMSCWIEDYFALRTKILFQNHTDFLYGFDKLEFLWALSYAYSASTTGKQFWAPVSTFFLRSGSLLALFEESRTSLDKEGESSSYVQSKIFGETVKDCTNLLQKLDDYSVELSGHPRFLIADTYQRR</sequence>
<keyword evidence="2" id="KW-1185">Reference proteome</keyword>
<comment type="caution">
    <text evidence="1">The sequence shown here is derived from an EMBL/GenBank/DDBJ whole genome shotgun (WGS) entry which is preliminary data.</text>
</comment>
<evidence type="ECO:0000313" key="2">
    <source>
        <dbReference type="Proteomes" id="UP000646911"/>
    </source>
</evidence>
<dbReference type="RefSeq" id="WP_186951433.1">
    <property type="nucleotide sequence ID" value="NZ_JACOFX010000001.1"/>
</dbReference>
<proteinExistence type="predicted"/>
<dbReference type="InterPro" id="IPR029035">
    <property type="entry name" value="DHS-like_NAD/FAD-binding_dom"/>
</dbReference>
<dbReference type="EMBL" id="JACOFX010000001">
    <property type="protein sequence ID" value="MBC3906195.1"/>
    <property type="molecule type" value="Genomic_DNA"/>
</dbReference>
<reference evidence="1 2" key="1">
    <citation type="submission" date="2020-08" db="EMBL/GenBank/DDBJ databases">
        <title>Novel species isolated from subtropical streams in China.</title>
        <authorList>
            <person name="Lu H."/>
        </authorList>
    </citation>
    <scope>NUCLEOTIDE SEQUENCE [LARGE SCALE GENOMIC DNA]</scope>
    <source>
        <strain evidence="1 2">NL8W</strain>
    </source>
</reference>
<gene>
    <name evidence="1" type="ORF">H8L47_01305</name>
</gene>
<dbReference type="Gene3D" id="3.40.50.1220">
    <property type="entry name" value="TPP-binding domain"/>
    <property type="match status" value="1"/>
</dbReference>
<organism evidence="1 2">
    <name type="scientific">Undibacterium umbellatum</name>
    <dbReference type="NCBI Taxonomy" id="2762300"/>
    <lineage>
        <taxon>Bacteria</taxon>
        <taxon>Pseudomonadati</taxon>
        <taxon>Pseudomonadota</taxon>
        <taxon>Betaproteobacteria</taxon>
        <taxon>Burkholderiales</taxon>
        <taxon>Oxalobacteraceae</taxon>
        <taxon>Undibacterium</taxon>
    </lineage>
</organism>